<evidence type="ECO:0000313" key="1">
    <source>
        <dbReference type="EMBL" id="GLR63938.1"/>
    </source>
</evidence>
<reference evidence="2" key="1">
    <citation type="journal article" date="2019" name="Int. J. Syst. Evol. Microbiol.">
        <title>The Global Catalogue of Microorganisms (GCM) 10K type strain sequencing project: providing services to taxonomists for standard genome sequencing and annotation.</title>
        <authorList>
            <consortium name="The Broad Institute Genomics Platform"/>
            <consortium name="The Broad Institute Genome Sequencing Center for Infectious Disease"/>
            <person name="Wu L."/>
            <person name="Ma J."/>
        </authorList>
    </citation>
    <scope>NUCLEOTIDE SEQUENCE [LARGE SCALE GENOMIC DNA]</scope>
    <source>
        <strain evidence="2">NBRC 100033</strain>
    </source>
</reference>
<keyword evidence="2" id="KW-1185">Reference proteome</keyword>
<name>A0ABQ5ZX71_9GAMM</name>
<dbReference type="Proteomes" id="UP001156682">
    <property type="component" value="Unassembled WGS sequence"/>
</dbReference>
<dbReference type="EMBL" id="BSOR01000022">
    <property type="protein sequence ID" value="GLR63938.1"/>
    <property type="molecule type" value="Genomic_DNA"/>
</dbReference>
<dbReference type="RefSeq" id="WP_027851680.1">
    <property type="nucleotide sequence ID" value="NZ_BSOR01000022.1"/>
</dbReference>
<protein>
    <submittedName>
        <fullName evidence="1">Uncharacterized protein</fullName>
    </submittedName>
</protein>
<comment type="caution">
    <text evidence="1">The sequence shown here is derived from an EMBL/GenBank/DDBJ whole genome shotgun (WGS) entry which is preliminary data.</text>
</comment>
<sequence>MNQSFTAQLLTSERIRAPHFSDECFILKGYMPEKTYKQIIGATCPISEFLKIEQNRKNGVAVDVSPTPHIFNNSNHYYICMQYHQDDLLECTA</sequence>
<evidence type="ECO:0000313" key="2">
    <source>
        <dbReference type="Proteomes" id="UP001156682"/>
    </source>
</evidence>
<organism evidence="1 2">
    <name type="scientific">Marinospirillum insulare</name>
    <dbReference type="NCBI Taxonomy" id="217169"/>
    <lineage>
        <taxon>Bacteria</taxon>
        <taxon>Pseudomonadati</taxon>
        <taxon>Pseudomonadota</taxon>
        <taxon>Gammaproteobacteria</taxon>
        <taxon>Oceanospirillales</taxon>
        <taxon>Oceanospirillaceae</taxon>
        <taxon>Marinospirillum</taxon>
    </lineage>
</organism>
<gene>
    <name evidence="1" type="ORF">GCM10007878_13760</name>
</gene>
<proteinExistence type="predicted"/>
<accession>A0ABQ5ZX71</accession>